<evidence type="ECO:0000256" key="2">
    <source>
        <dbReference type="ARBA" id="ARBA00023125"/>
    </source>
</evidence>
<keyword evidence="1" id="KW-0805">Transcription regulation</keyword>
<evidence type="ECO:0000256" key="3">
    <source>
        <dbReference type="ARBA" id="ARBA00023163"/>
    </source>
</evidence>
<dbReference type="Proteomes" id="UP001519064">
    <property type="component" value="Unassembled WGS sequence"/>
</dbReference>
<keyword evidence="6" id="KW-1185">Reference proteome</keyword>
<name>A0ABS3X6H9_9ACTN</name>
<dbReference type="PANTHER" id="PTHR43537:SF45">
    <property type="entry name" value="GNTR FAMILY REGULATORY PROTEIN"/>
    <property type="match status" value="1"/>
</dbReference>
<reference evidence="5 6" key="1">
    <citation type="submission" date="2020-11" db="EMBL/GenBank/DDBJ databases">
        <title>Streptomyces spirodelae sp. nov., isolated from duckweed.</title>
        <authorList>
            <person name="Saimee Y."/>
            <person name="Duangmal K."/>
        </authorList>
    </citation>
    <scope>NUCLEOTIDE SEQUENCE [LARGE SCALE GENOMIC DNA]</scope>
    <source>
        <strain evidence="5 6">S16-07</strain>
    </source>
</reference>
<dbReference type="Pfam" id="PF00392">
    <property type="entry name" value="GntR"/>
    <property type="match status" value="1"/>
</dbReference>
<dbReference type="InterPro" id="IPR000524">
    <property type="entry name" value="Tscrpt_reg_HTH_GntR"/>
</dbReference>
<dbReference type="RefSeq" id="WP_209238070.1">
    <property type="nucleotide sequence ID" value="NZ_JADKMA010000013.1"/>
</dbReference>
<feature type="domain" description="HTH gntR-type" evidence="4">
    <location>
        <begin position="19"/>
        <end position="86"/>
    </location>
</feature>
<accession>A0ABS3X6H9</accession>
<keyword evidence="2" id="KW-0238">DNA-binding</keyword>
<dbReference type="InterPro" id="IPR036390">
    <property type="entry name" value="WH_DNA-bd_sf"/>
</dbReference>
<sequence length="232" mass="26288">MSDNVLDELGDDRKLLGRTSTAERVAGILRTRIIEGGFQPGMRLAEEGIGNALGISRNTLREAFRLLTHERLLVHELNRGMFVRKLTVEDLEDLYRVRRLVECATLHQLAAPPYPAAAMSAMESAVAAGRRAAAEQRWRDLGTANMHFHQGLVELAESPRTDEMMRGVLAELRLVFQVMENPRRFHEPYLPRNEEILDALRRGDASGAERLLAVYLDDSRRQLAEEYARQLS</sequence>
<dbReference type="PROSITE" id="PS50949">
    <property type="entry name" value="HTH_GNTR"/>
    <property type="match status" value="1"/>
</dbReference>
<dbReference type="Gene3D" id="1.10.10.10">
    <property type="entry name" value="Winged helix-like DNA-binding domain superfamily/Winged helix DNA-binding domain"/>
    <property type="match status" value="1"/>
</dbReference>
<evidence type="ECO:0000313" key="6">
    <source>
        <dbReference type="Proteomes" id="UP001519064"/>
    </source>
</evidence>
<dbReference type="EMBL" id="JADKMA010000013">
    <property type="protein sequence ID" value="MBO8190979.1"/>
    <property type="molecule type" value="Genomic_DNA"/>
</dbReference>
<evidence type="ECO:0000259" key="4">
    <source>
        <dbReference type="PROSITE" id="PS50949"/>
    </source>
</evidence>
<dbReference type="InterPro" id="IPR011711">
    <property type="entry name" value="GntR_C"/>
</dbReference>
<dbReference type="InterPro" id="IPR036388">
    <property type="entry name" value="WH-like_DNA-bd_sf"/>
</dbReference>
<gene>
    <name evidence="5" type="ORF">ITI46_04600</name>
</gene>
<dbReference type="SMART" id="SM00345">
    <property type="entry name" value="HTH_GNTR"/>
    <property type="match status" value="1"/>
</dbReference>
<keyword evidence="3" id="KW-0804">Transcription</keyword>
<dbReference type="PANTHER" id="PTHR43537">
    <property type="entry name" value="TRANSCRIPTIONAL REGULATOR, GNTR FAMILY"/>
    <property type="match status" value="1"/>
</dbReference>
<dbReference type="Gene3D" id="1.20.120.530">
    <property type="entry name" value="GntR ligand-binding domain-like"/>
    <property type="match status" value="1"/>
</dbReference>
<dbReference type="SUPFAM" id="SSF46785">
    <property type="entry name" value="Winged helix' DNA-binding domain"/>
    <property type="match status" value="1"/>
</dbReference>
<dbReference type="Pfam" id="PF07729">
    <property type="entry name" value="FCD"/>
    <property type="match status" value="1"/>
</dbReference>
<comment type="caution">
    <text evidence="5">The sequence shown here is derived from an EMBL/GenBank/DDBJ whole genome shotgun (WGS) entry which is preliminary data.</text>
</comment>
<protein>
    <submittedName>
        <fullName evidence="5">GntR family transcriptional regulator</fullName>
    </submittedName>
</protein>
<dbReference type="SUPFAM" id="SSF48008">
    <property type="entry name" value="GntR ligand-binding domain-like"/>
    <property type="match status" value="1"/>
</dbReference>
<evidence type="ECO:0000313" key="5">
    <source>
        <dbReference type="EMBL" id="MBO8190979.1"/>
    </source>
</evidence>
<evidence type="ECO:0000256" key="1">
    <source>
        <dbReference type="ARBA" id="ARBA00023015"/>
    </source>
</evidence>
<proteinExistence type="predicted"/>
<organism evidence="5 6">
    <name type="scientific">Streptomyces oryzae</name>
    <dbReference type="NCBI Taxonomy" id="1434886"/>
    <lineage>
        <taxon>Bacteria</taxon>
        <taxon>Bacillati</taxon>
        <taxon>Actinomycetota</taxon>
        <taxon>Actinomycetes</taxon>
        <taxon>Kitasatosporales</taxon>
        <taxon>Streptomycetaceae</taxon>
        <taxon>Streptomyces</taxon>
    </lineage>
</organism>
<dbReference type="SMART" id="SM00895">
    <property type="entry name" value="FCD"/>
    <property type="match status" value="1"/>
</dbReference>
<dbReference type="InterPro" id="IPR008920">
    <property type="entry name" value="TF_FadR/GntR_C"/>
</dbReference>